<dbReference type="AlphaFoldDB" id="A0A2B4SJ67"/>
<keyword evidence="3" id="KW-1185">Reference proteome</keyword>
<protein>
    <recommendedName>
        <fullName evidence="4">BEN domain-containing protein</fullName>
    </recommendedName>
</protein>
<sequence>MTFNLGNVVDRLNLAHEKMITNNTKGEAILETLYQVGNTHNVLLSGEKKDPHGVIQEINFMRKSLQSQLKIEGHKTFGCDENSQCKSKKPAAGERGCSAGKMSSFLSGIGTKRNDTDKKCYRKGARATPLTSKHHTTLSRPQENKRRVCSRHKTPSTPIISIDNSCKDHFEMNIRKNSQSKVLVSENLSSRRQGDSERESNTEFEVSNCDDELCLSNCLDPENGGVGERKMLPNEISCDEKEVLNQFTDPQIRESLQNIIKRRRSSVRFVKSESGYEMVNIEPKISESLEEQADEHKQKLAESKRVVEIGDSSETRKETRVIRPAAPDGYVPNLTSRKILRKVSAMSCPEITRKRDEAKTLAQVNMIREFLLMYTKVAAKNEDTLPGRKPVRMMSQTPELVIKSAIGQFLTCAFPSDEIEEWTGLGGKSKKERYEEQQRSKLLRIKICMKHLASVA</sequence>
<gene>
    <name evidence="2" type="ORF">AWC38_SpisGene4477</name>
</gene>
<feature type="region of interest" description="Disordered" evidence="1">
    <location>
        <begin position="185"/>
        <end position="204"/>
    </location>
</feature>
<proteinExistence type="predicted"/>
<reference evidence="3" key="1">
    <citation type="journal article" date="2017" name="bioRxiv">
        <title>Comparative analysis of the genomes of Stylophora pistillata and Acropora digitifera provides evidence for extensive differences between species of corals.</title>
        <authorList>
            <person name="Voolstra C.R."/>
            <person name="Li Y."/>
            <person name="Liew Y.J."/>
            <person name="Baumgarten S."/>
            <person name="Zoccola D."/>
            <person name="Flot J.-F."/>
            <person name="Tambutte S."/>
            <person name="Allemand D."/>
            <person name="Aranda M."/>
        </authorList>
    </citation>
    <scope>NUCLEOTIDE SEQUENCE [LARGE SCALE GENOMIC DNA]</scope>
</reference>
<comment type="caution">
    <text evidence="2">The sequence shown here is derived from an EMBL/GenBank/DDBJ whole genome shotgun (WGS) entry which is preliminary data.</text>
</comment>
<evidence type="ECO:0000256" key="1">
    <source>
        <dbReference type="SAM" id="MobiDB-lite"/>
    </source>
</evidence>
<evidence type="ECO:0008006" key="4">
    <source>
        <dbReference type="Google" id="ProtNLM"/>
    </source>
</evidence>
<dbReference type="Proteomes" id="UP000225706">
    <property type="component" value="Unassembled WGS sequence"/>
</dbReference>
<evidence type="ECO:0000313" key="3">
    <source>
        <dbReference type="Proteomes" id="UP000225706"/>
    </source>
</evidence>
<feature type="region of interest" description="Disordered" evidence="1">
    <location>
        <begin position="126"/>
        <end position="154"/>
    </location>
</feature>
<organism evidence="2 3">
    <name type="scientific">Stylophora pistillata</name>
    <name type="common">Smooth cauliflower coral</name>
    <dbReference type="NCBI Taxonomy" id="50429"/>
    <lineage>
        <taxon>Eukaryota</taxon>
        <taxon>Metazoa</taxon>
        <taxon>Cnidaria</taxon>
        <taxon>Anthozoa</taxon>
        <taxon>Hexacorallia</taxon>
        <taxon>Scleractinia</taxon>
        <taxon>Astrocoeniina</taxon>
        <taxon>Pocilloporidae</taxon>
        <taxon>Stylophora</taxon>
    </lineage>
</organism>
<dbReference type="EMBL" id="LSMT01000046">
    <property type="protein sequence ID" value="PFX30714.1"/>
    <property type="molecule type" value="Genomic_DNA"/>
</dbReference>
<accession>A0A2B4SJ67</accession>
<evidence type="ECO:0000313" key="2">
    <source>
        <dbReference type="EMBL" id="PFX30714.1"/>
    </source>
</evidence>
<feature type="compositionally biased region" description="Basic and acidic residues" evidence="1">
    <location>
        <begin position="192"/>
        <end position="201"/>
    </location>
</feature>
<name>A0A2B4SJ67_STYPI</name>